<dbReference type="InterPro" id="IPR052927">
    <property type="entry name" value="DCC_oxidoreductase"/>
</dbReference>
<organism evidence="1 2">
    <name type="scientific">Rhynchospora pubera</name>
    <dbReference type="NCBI Taxonomy" id="906938"/>
    <lineage>
        <taxon>Eukaryota</taxon>
        <taxon>Viridiplantae</taxon>
        <taxon>Streptophyta</taxon>
        <taxon>Embryophyta</taxon>
        <taxon>Tracheophyta</taxon>
        <taxon>Spermatophyta</taxon>
        <taxon>Magnoliopsida</taxon>
        <taxon>Liliopsida</taxon>
        <taxon>Poales</taxon>
        <taxon>Cyperaceae</taxon>
        <taxon>Cyperoideae</taxon>
        <taxon>Rhynchosporeae</taxon>
        <taxon>Rhynchospora</taxon>
    </lineage>
</organism>
<dbReference type="Proteomes" id="UP001140206">
    <property type="component" value="Chromosome 2"/>
</dbReference>
<protein>
    <submittedName>
        <fullName evidence="1">Nucleic acid binding protein</fullName>
    </submittedName>
</protein>
<sequence>MIPRTLLQNHLQAMAVRFRPRPISSPPLRLSPLPLPDDEDLVLPKPAIPLSASASASASAAAMPNLLQPRVLIYDGVCHLCHRGVRWLIKTDRHRKIKFCCLQSRAAQPYLRLLALHREDVRRRVLFVEGLAAYYQGSAAVLMVASYLPFPYSALSSLLIIPAPLRDAVYDYIAKNRYKWFGRADECIVMQDKELLDRFIDRDEMFGGRHSF</sequence>
<keyword evidence="2" id="KW-1185">Reference proteome</keyword>
<dbReference type="GO" id="GO:0015035">
    <property type="term" value="F:protein-disulfide reductase activity"/>
    <property type="evidence" value="ECO:0007669"/>
    <property type="project" value="InterPro"/>
</dbReference>
<evidence type="ECO:0000313" key="2">
    <source>
        <dbReference type="Proteomes" id="UP001140206"/>
    </source>
</evidence>
<dbReference type="PANTHER" id="PTHR33639">
    <property type="entry name" value="THIOL-DISULFIDE OXIDOREDUCTASE DCC"/>
    <property type="match status" value="1"/>
</dbReference>
<comment type="caution">
    <text evidence="1">The sequence shown here is derived from an EMBL/GenBank/DDBJ whole genome shotgun (WGS) entry which is preliminary data.</text>
</comment>
<dbReference type="InterPro" id="IPR007263">
    <property type="entry name" value="DCC1-like"/>
</dbReference>
<evidence type="ECO:0000313" key="1">
    <source>
        <dbReference type="EMBL" id="KAJ4790086.1"/>
    </source>
</evidence>
<dbReference type="AlphaFoldDB" id="A0AAV8FEW3"/>
<accession>A0AAV8FEW3</accession>
<gene>
    <name evidence="1" type="ORF">LUZ62_041332</name>
</gene>
<dbReference type="Pfam" id="PF04134">
    <property type="entry name" value="DCC1-like"/>
    <property type="match status" value="1"/>
</dbReference>
<dbReference type="EMBL" id="JAMFTS010000002">
    <property type="protein sequence ID" value="KAJ4790086.1"/>
    <property type="molecule type" value="Genomic_DNA"/>
</dbReference>
<name>A0AAV8FEW3_9POAL</name>
<dbReference type="PANTHER" id="PTHR33639:SF1">
    <property type="entry name" value="T23E23.25"/>
    <property type="match status" value="1"/>
</dbReference>
<reference evidence="1" key="1">
    <citation type="submission" date="2022-08" db="EMBL/GenBank/DDBJ databases">
        <authorList>
            <person name="Marques A."/>
        </authorList>
    </citation>
    <scope>NUCLEOTIDE SEQUENCE</scope>
    <source>
        <strain evidence="1">RhyPub2mFocal</strain>
        <tissue evidence="1">Leaves</tissue>
    </source>
</reference>
<proteinExistence type="predicted"/>